<evidence type="ECO:0000313" key="3">
    <source>
        <dbReference type="Proteomes" id="UP000004088"/>
    </source>
</evidence>
<feature type="signal peptide" evidence="1">
    <location>
        <begin position="1"/>
        <end position="23"/>
    </location>
</feature>
<evidence type="ECO:0000313" key="2">
    <source>
        <dbReference type="EMBL" id="EGC18338.1"/>
    </source>
</evidence>
<dbReference type="STRING" id="888741.HMPREF9098_0487"/>
<dbReference type="AlphaFoldDB" id="F0EXA9"/>
<name>F0EXA9_9NEIS</name>
<protein>
    <recommendedName>
        <fullName evidence="4">Tat pathway signal sequence domain protein</fullName>
    </recommendedName>
</protein>
<feature type="chain" id="PRO_5003246975" description="Tat pathway signal sequence domain protein" evidence="1">
    <location>
        <begin position="24"/>
        <end position="214"/>
    </location>
</feature>
<keyword evidence="1" id="KW-0732">Signal</keyword>
<comment type="caution">
    <text evidence="2">The sequence shown here is derived from an EMBL/GenBank/DDBJ whole genome shotgun (WGS) entry which is preliminary data.</text>
</comment>
<proteinExistence type="predicted"/>
<accession>F0EXA9</accession>
<evidence type="ECO:0008006" key="4">
    <source>
        <dbReference type="Google" id="ProtNLM"/>
    </source>
</evidence>
<gene>
    <name evidence="2" type="ORF">HMPREF9098_0487</name>
</gene>
<reference evidence="2 3" key="1">
    <citation type="submission" date="2011-01" db="EMBL/GenBank/DDBJ databases">
        <authorList>
            <person name="Muzny D."/>
            <person name="Qin X."/>
            <person name="Deng J."/>
            <person name="Jiang H."/>
            <person name="Liu Y."/>
            <person name="Qu J."/>
            <person name="Song X.-Z."/>
            <person name="Zhang L."/>
            <person name="Thornton R."/>
            <person name="Coyle M."/>
            <person name="Francisco L."/>
            <person name="Jackson L."/>
            <person name="Javaid M."/>
            <person name="Korchina V."/>
            <person name="Kovar C."/>
            <person name="Mata R."/>
            <person name="Mathew T."/>
            <person name="Ngo R."/>
            <person name="Nguyen L."/>
            <person name="Nguyen N."/>
            <person name="Okwuonu G."/>
            <person name="Ongeri F."/>
            <person name="Pham C."/>
            <person name="Simmons D."/>
            <person name="Wilczek-Boney K."/>
            <person name="Hale W."/>
            <person name="Jakkamsetti A."/>
            <person name="Pham P."/>
            <person name="Ruth R."/>
            <person name="San Lucas F."/>
            <person name="Warren J."/>
            <person name="Zhang J."/>
            <person name="Zhao Z."/>
            <person name="Zhou C."/>
            <person name="Zhu D."/>
            <person name="Lee S."/>
            <person name="Bess C."/>
            <person name="Blankenburg K."/>
            <person name="Forbes L."/>
            <person name="Fu Q."/>
            <person name="Gubbala S."/>
            <person name="Hirani K."/>
            <person name="Jayaseelan J.C."/>
            <person name="Lara F."/>
            <person name="Munidasa M."/>
            <person name="Palculict T."/>
            <person name="Patil S."/>
            <person name="Pu L.-L."/>
            <person name="Saada N."/>
            <person name="Tang L."/>
            <person name="Weissenberger G."/>
            <person name="Zhu Y."/>
            <person name="Hemphill L."/>
            <person name="Shang Y."/>
            <person name="Youmans B."/>
            <person name="Ayvaz T."/>
            <person name="Ross M."/>
            <person name="Santibanez J."/>
            <person name="Aqrawi P."/>
            <person name="Gross S."/>
            <person name="Joshi V."/>
            <person name="Fowler G."/>
            <person name="Nazareth L."/>
            <person name="Reid J."/>
            <person name="Worley K."/>
            <person name="Petrosino J."/>
            <person name="Highlander S."/>
            <person name="Gibbs R."/>
        </authorList>
    </citation>
    <scope>NUCLEOTIDE SEQUENCE [LARGE SCALE GENOMIC DNA]</scope>
    <source>
        <strain evidence="2 3">ATCC 33394</strain>
    </source>
</reference>
<organism evidence="2 3">
    <name type="scientific">Kingella denitrificans ATCC 33394</name>
    <dbReference type="NCBI Taxonomy" id="888741"/>
    <lineage>
        <taxon>Bacteria</taxon>
        <taxon>Pseudomonadati</taxon>
        <taxon>Pseudomonadota</taxon>
        <taxon>Betaproteobacteria</taxon>
        <taxon>Neisseriales</taxon>
        <taxon>Neisseriaceae</taxon>
        <taxon>Kingella</taxon>
    </lineage>
</organism>
<sequence>MTKNGFIALFVCTLSCWMPNVLAVSSFSAIPVKQAAAVQKQPAPVSKTNLLLDKERLRDAQQQLLGRPELAQRPLYVLDKVDFFDGTRPRIELIVAHRSSKDVPLNIYTFENGTWRAEPIEQDYSDNYIAKHQMQLDDTDWAQVADVARVWQEKAREVKAVETEPYYISLVWLPPQRKRFWHTATLEAVGKQYYLSLHENGTVWEWKRPAAEKE</sequence>
<evidence type="ECO:0000256" key="1">
    <source>
        <dbReference type="SAM" id="SignalP"/>
    </source>
</evidence>
<dbReference type="EMBL" id="AEWV01000006">
    <property type="protein sequence ID" value="EGC18338.1"/>
    <property type="molecule type" value="Genomic_DNA"/>
</dbReference>
<dbReference type="Proteomes" id="UP000004088">
    <property type="component" value="Unassembled WGS sequence"/>
</dbReference>
<keyword evidence="3" id="KW-1185">Reference proteome</keyword>
<dbReference type="HOGENOM" id="CLU_105876_1_0_4"/>
<dbReference type="RefSeq" id="WP_003781545.1">
    <property type="nucleotide sequence ID" value="NZ_GL870929.1"/>
</dbReference>